<organism evidence="4 5">
    <name type="scientific">Erwinia aeris</name>
    <dbReference type="NCBI Taxonomy" id="3239803"/>
    <lineage>
        <taxon>Bacteria</taxon>
        <taxon>Pseudomonadati</taxon>
        <taxon>Pseudomonadota</taxon>
        <taxon>Gammaproteobacteria</taxon>
        <taxon>Enterobacterales</taxon>
        <taxon>Erwiniaceae</taxon>
        <taxon>Erwinia</taxon>
    </lineage>
</organism>
<keyword evidence="2 3" id="KW-0456">Lyase</keyword>
<dbReference type="InterPro" id="IPR002220">
    <property type="entry name" value="DapA-like"/>
</dbReference>
<dbReference type="Gene3D" id="3.20.20.70">
    <property type="entry name" value="Aldolase class I"/>
    <property type="match status" value="1"/>
</dbReference>
<dbReference type="Pfam" id="PF00701">
    <property type="entry name" value="DHDPS"/>
    <property type="match status" value="1"/>
</dbReference>
<sequence length="294" mass="31521">MFTGLSAFPLTPMNETEIDERAFRGLIQRLAAAGVTSLGVLGSTGNYAYLTREERKRVVSLAVEEAGKVPVMVGIGALRTRQVLELAEDAQQAGAKALLLAPVSYQKLRVEEVFQLYQSVNDAISVPLCLYDNPGTTQFTFSDELYGRLAGLSRLAAIKIPGVPDDAAQAKARIDRLRQLLPDKIAIGVSGDALAARGLNAGGELWFSVLGGLFPQVCQRIIRLSAAGQQLEAQNLSDRLAPLWALFAKYGSLRVVAALAARLGLTEAVNLPQPLASIDREDAGRLEAVLPLLE</sequence>
<comment type="caution">
    <text evidence="4">The sequence shown here is derived from an EMBL/GenBank/DDBJ whole genome shotgun (WGS) entry which is preliminary data.</text>
</comment>
<accession>A0ABV4EEC4</accession>
<protein>
    <submittedName>
        <fullName evidence="4">Dihydrodipicolinate synthase family protein</fullName>
    </submittedName>
</protein>
<comment type="similarity">
    <text evidence="1 3">Belongs to the DapA family.</text>
</comment>
<dbReference type="PANTHER" id="PTHR12128">
    <property type="entry name" value="DIHYDRODIPICOLINATE SYNTHASE"/>
    <property type="match status" value="1"/>
</dbReference>
<evidence type="ECO:0000256" key="1">
    <source>
        <dbReference type="ARBA" id="ARBA00007592"/>
    </source>
</evidence>
<dbReference type="SUPFAM" id="SSF51569">
    <property type="entry name" value="Aldolase"/>
    <property type="match status" value="1"/>
</dbReference>
<dbReference type="RefSeq" id="WP_253459090.1">
    <property type="nucleotide sequence ID" value="NZ_JBGFFX010000021.1"/>
</dbReference>
<evidence type="ECO:0000313" key="5">
    <source>
        <dbReference type="Proteomes" id="UP001565243"/>
    </source>
</evidence>
<reference evidence="4 5" key="1">
    <citation type="submission" date="2024-07" db="EMBL/GenBank/DDBJ databases">
        <authorList>
            <person name="Hebao G."/>
        </authorList>
    </citation>
    <scope>NUCLEOTIDE SEQUENCE [LARGE SCALE GENOMIC DNA]</scope>
    <source>
        <strain evidence="4 5">ACCC 02193</strain>
    </source>
</reference>
<gene>
    <name evidence="4" type="ORF">AB6T85_23080</name>
</gene>
<evidence type="ECO:0000256" key="2">
    <source>
        <dbReference type="ARBA" id="ARBA00023239"/>
    </source>
</evidence>
<dbReference type="PRINTS" id="PR00146">
    <property type="entry name" value="DHPICSNTHASE"/>
</dbReference>
<dbReference type="PANTHER" id="PTHR12128:SF66">
    <property type="entry name" value="4-HYDROXY-2-OXOGLUTARATE ALDOLASE, MITOCHONDRIAL"/>
    <property type="match status" value="1"/>
</dbReference>
<keyword evidence="5" id="KW-1185">Reference proteome</keyword>
<name>A0ABV4EEC4_9GAMM</name>
<evidence type="ECO:0000256" key="3">
    <source>
        <dbReference type="PIRNR" id="PIRNR001365"/>
    </source>
</evidence>
<proteinExistence type="inferred from homology"/>
<dbReference type="Proteomes" id="UP001565243">
    <property type="component" value="Unassembled WGS sequence"/>
</dbReference>
<dbReference type="EMBL" id="JBGFFX010000021">
    <property type="protein sequence ID" value="MEY8773290.1"/>
    <property type="molecule type" value="Genomic_DNA"/>
</dbReference>
<dbReference type="SMART" id="SM01130">
    <property type="entry name" value="DHDPS"/>
    <property type="match status" value="1"/>
</dbReference>
<dbReference type="PIRSF" id="PIRSF001365">
    <property type="entry name" value="DHDPS"/>
    <property type="match status" value="1"/>
</dbReference>
<dbReference type="InterPro" id="IPR013785">
    <property type="entry name" value="Aldolase_TIM"/>
</dbReference>
<dbReference type="CDD" id="cd00408">
    <property type="entry name" value="DHDPS-like"/>
    <property type="match status" value="1"/>
</dbReference>
<evidence type="ECO:0000313" key="4">
    <source>
        <dbReference type="EMBL" id="MEY8773290.1"/>
    </source>
</evidence>